<evidence type="ECO:0000313" key="1">
    <source>
        <dbReference type="EMBL" id="KAI4858859.1"/>
    </source>
</evidence>
<dbReference type="Proteomes" id="UP001497700">
    <property type="component" value="Unassembled WGS sequence"/>
</dbReference>
<evidence type="ECO:0000313" key="2">
    <source>
        <dbReference type="Proteomes" id="UP001497700"/>
    </source>
</evidence>
<organism evidence="1 2">
    <name type="scientific">Hypoxylon rubiginosum</name>
    <dbReference type="NCBI Taxonomy" id="110542"/>
    <lineage>
        <taxon>Eukaryota</taxon>
        <taxon>Fungi</taxon>
        <taxon>Dikarya</taxon>
        <taxon>Ascomycota</taxon>
        <taxon>Pezizomycotina</taxon>
        <taxon>Sordariomycetes</taxon>
        <taxon>Xylariomycetidae</taxon>
        <taxon>Xylariales</taxon>
        <taxon>Hypoxylaceae</taxon>
        <taxon>Hypoxylon</taxon>
    </lineage>
</organism>
<keyword evidence="2" id="KW-1185">Reference proteome</keyword>
<comment type="caution">
    <text evidence="1">The sequence shown here is derived from an EMBL/GenBank/DDBJ whole genome shotgun (WGS) entry which is preliminary data.</text>
</comment>
<proteinExistence type="predicted"/>
<reference evidence="1 2" key="1">
    <citation type="journal article" date="2022" name="New Phytol.">
        <title>Ecological generalism drives hyperdiversity of secondary metabolite gene clusters in xylarialean endophytes.</title>
        <authorList>
            <person name="Franco M.E.E."/>
            <person name="Wisecaver J.H."/>
            <person name="Arnold A.E."/>
            <person name="Ju Y.M."/>
            <person name="Slot J.C."/>
            <person name="Ahrendt S."/>
            <person name="Moore L.P."/>
            <person name="Eastman K.E."/>
            <person name="Scott K."/>
            <person name="Konkel Z."/>
            <person name="Mondo S.J."/>
            <person name="Kuo A."/>
            <person name="Hayes R.D."/>
            <person name="Haridas S."/>
            <person name="Andreopoulos B."/>
            <person name="Riley R."/>
            <person name="LaButti K."/>
            <person name="Pangilinan J."/>
            <person name="Lipzen A."/>
            <person name="Amirebrahimi M."/>
            <person name="Yan J."/>
            <person name="Adam C."/>
            <person name="Keymanesh K."/>
            <person name="Ng V."/>
            <person name="Louie K."/>
            <person name="Northen T."/>
            <person name="Drula E."/>
            <person name="Henrissat B."/>
            <person name="Hsieh H.M."/>
            <person name="Youens-Clark K."/>
            <person name="Lutzoni F."/>
            <person name="Miadlikowska J."/>
            <person name="Eastwood D.C."/>
            <person name="Hamelin R.C."/>
            <person name="Grigoriev I.V."/>
            <person name="U'Ren J.M."/>
        </authorList>
    </citation>
    <scope>NUCLEOTIDE SEQUENCE [LARGE SCALE GENOMIC DNA]</scope>
    <source>
        <strain evidence="1 2">CBS 119005</strain>
    </source>
</reference>
<sequence length="317" mass="34125">MSFVDVLIVGGGPSGLSAALTLVRQNHTVVLFDTNECRANPSLFLHGFTGWEHRSPAEYRTVARKELNPFKCFTAVDAEVTNLAPVNGGFEATVKNGETYQGKKVILANGVSSIYPDIPGYADCWGKGIFHNLFAQAYQEDPSSVRCGVLAVDWIAMPRFTFHLSHLACQLAHNVTIYTNGNEELVKQIAPTIKGKPWTPDTRKIAKLALKSPGDTAVEITFEDGSTVTEAFLGHSPITRLNGPFAEQLGLKISQMGGEYEISGPFQATNVPGVYAAGDTMNMFKVLSNAVASGAQAAAGVAVQLQEEKWDLPSVYG</sequence>
<name>A0ACB9YHN9_9PEZI</name>
<gene>
    <name evidence="1" type="ORF">F4820DRAFT_441484</name>
</gene>
<dbReference type="EMBL" id="MU393679">
    <property type="protein sequence ID" value="KAI4858859.1"/>
    <property type="molecule type" value="Genomic_DNA"/>
</dbReference>
<accession>A0ACB9YHN9</accession>
<protein>
    <submittedName>
        <fullName evidence="1">Uncharacterized protein</fullName>
    </submittedName>
</protein>